<evidence type="ECO:0000313" key="2">
    <source>
        <dbReference type="Proteomes" id="UP001141552"/>
    </source>
</evidence>
<gene>
    <name evidence="1" type="ORF">Tsubulata_005132</name>
</gene>
<reference evidence="1" key="2">
    <citation type="journal article" date="2023" name="Plants (Basel)">
        <title>Annotation of the Turnera subulata (Passifloraceae) Draft Genome Reveals the S-Locus Evolved after the Divergence of Turneroideae from Passifloroideae in a Stepwise Manner.</title>
        <authorList>
            <person name="Henning P.M."/>
            <person name="Roalson E.H."/>
            <person name="Mir W."/>
            <person name="McCubbin A.G."/>
            <person name="Shore J.S."/>
        </authorList>
    </citation>
    <scope>NUCLEOTIDE SEQUENCE</scope>
    <source>
        <strain evidence="1">F60SS</strain>
    </source>
</reference>
<dbReference type="InterPro" id="IPR052035">
    <property type="entry name" value="ZnF_BED_domain_contain"/>
</dbReference>
<dbReference type="PANTHER" id="PTHR46481:SF7">
    <property type="entry name" value="ZINC FINGER BED DOMAIN-CONTAINING PROTEIN RICESLEEPER 2-LIKE"/>
    <property type="match status" value="1"/>
</dbReference>
<reference evidence="1" key="1">
    <citation type="submission" date="2022-02" db="EMBL/GenBank/DDBJ databases">
        <authorList>
            <person name="Henning P.M."/>
            <person name="McCubbin A.G."/>
            <person name="Shore J.S."/>
        </authorList>
    </citation>
    <scope>NUCLEOTIDE SEQUENCE</scope>
    <source>
        <strain evidence="1">F60SS</strain>
        <tissue evidence="1">Leaves</tissue>
    </source>
</reference>
<dbReference type="SUPFAM" id="SSF140996">
    <property type="entry name" value="Hermes dimerisation domain"/>
    <property type="match status" value="1"/>
</dbReference>
<dbReference type="AlphaFoldDB" id="A0A9Q0FSF1"/>
<evidence type="ECO:0000313" key="1">
    <source>
        <dbReference type="EMBL" id="KAJ4835762.1"/>
    </source>
</evidence>
<sequence>NKIEDDGKTSLVTFKCDQDAIRKSLAQIIIVDELPFKFVEGKGFQQRMLVACRRFKIPSRWTISIDCLQFYLGLGFHLKCLFTISRDCLQI</sequence>
<proteinExistence type="predicted"/>
<dbReference type="EMBL" id="JAKUCV010004308">
    <property type="protein sequence ID" value="KAJ4835762.1"/>
    <property type="molecule type" value="Genomic_DNA"/>
</dbReference>
<accession>A0A9Q0FSF1</accession>
<dbReference type="PANTHER" id="PTHR46481">
    <property type="entry name" value="ZINC FINGER BED DOMAIN-CONTAINING PROTEIN 4"/>
    <property type="match status" value="1"/>
</dbReference>
<protein>
    <submittedName>
        <fullName evidence="1">Uncharacterized protein</fullName>
    </submittedName>
</protein>
<organism evidence="1 2">
    <name type="scientific">Turnera subulata</name>
    <dbReference type="NCBI Taxonomy" id="218843"/>
    <lineage>
        <taxon>Eukaryota</taxon>
        <taxon>Viridiplantae</taxon>
        <taxon>Streptophyta</taxon>
        <taxon>Embryophyta</taxon>
        <taxon>Tracheophyta</taxon>
        <taxon>Spermatophyta</taxon>
        <taxon>Magnoliopsida</taxon>
        <taxon>eudicotyledons</taxon>
        <taxon>Gunneridae</taxon>
        <taxon>Pentapetalae</taxon>
        <taxon>rosids</taxon>
        <taxon>fabids</taxon>
        <taxon>Malpighiales</taxon>
        <taxon>Passifloraceae</taxon>
        <taxon>Turnera</taxon>
    </lineage>
</organism>
<keyword evidence="2" id="KW-1185">Reference proteome</keyword>
<comment type="caution">
    <text evidence="1">The sequence shown here is derived from an EMBL/GenBank/DDBJ whole genome shotgun (WGS) entry which is preliminary data.</text>
</comment>
<name>A0A9Q0FSF1_9ROSI</name>
<dbReference type="OrthoDB" id="1607513at2759"/>
<feature type="non-terminal residue" evidence="1">
    <location>
        <position position="1"/>
    </location>
</feature>
<dbReference type="Proteomes" id="UP001141552">
    <property type="component" value="Unassembled WGS sequence"/>
</dbReference>